<dbReference type="SUPFAM" id="SSF53474">
    <property type="entry name" value="alpha/beta-Hydrolases"/>
    <property type="match status" value="1"/>
</dbReference>
<dbReference type="Gene3D" id="3.40.50.1820">
    <property type="entry name" value="alpha/beta hydrolase"/>
    <property type="match status" value="1"/>
</dbReference>
<dbReference type="InterPro" id="IPR029058">
    <property type="entry name" value="AB_hydrolase_fold"/>
</dbReference>
<keyword evidence="2" id="KW-0472">Membrane</keyword>
<evidence type="ECO:0008006" key="5">
    <source>
        <dbReference type="Google" id="ProtNLM"/>
    </source>
</evidence>
<evidence type="ECO:0000313" key="3">
    <source>
        <dbReference type="EMBL" id="MFD2828974.1"/>
    </source>
</evidence>
<dbReference type="RefSeq" id="WP_377770557.1">
    <property type="nucleotide sequence ID" value="NZ_JBHUOQ010000001.1"/>
</dbReference>
<feature type="region of interest" description="Disordered" evidence="1">
    <location>
        <begin position="210"/>
        <end position="229"/>
    </location>
</feature>
<evidence type="ECO:0000313" key="4">
    <source>
        <dbReference type="Proteomes" id="UP001597519"/>
    </source>
</evidence>
<comment type="caution">
    <text evidence="3">The sequence shown here is derived from an EMBL/GenBank/DDBJ whole genome shotgun (WGS) entry which is preliminary data.</text>
</comment>
<dbReference type="Proteomes" id="UP001597519">
    <property type="component" value="Unassembled WGS sequence"/>
</dbReference>
<gene>
    <name evidence="3" type="ORF">ACFSX4_00750</name>
</gene>
<protein>
    <recommendedName>
        <fullName evidence="5">Peptidase S9 prolyl oligopeptidase catalytic domain-containing protein</fullName>
    </recommendedName>
</protein>
<keyword evidence="2" id="KW-0812">Transmembrane</keyword>
<reference evidence="4" key="1">
    <citation type="journal article" date="2019" name="Int. J. Syst. Evol. Microbiol.">
        <title>The Global Catalogue of Microorganisms (GCM) 10K type strain sequencing project: providing services to taxonomists for standard genome sequencing and annotation.</title>
        <authorList>
            <consortium name="The Broad Institute Genomics Platform"/>
            <consortium name="The Broad Institute Genome Sequencing Center for Infectious Disease"/>
            <person name="Wu L."/>
            <person name="Ma J."/>
        </authorList>
    </citation>
    <scope>NUCLEOTIDE SEQUENCE [LARGE SCALE GENOMIC DNA]</scope>
    <source>
        <strain evidence="4">KCTC 33575</strain>
    </source>
</reference>
<evidence type="ECO:0000256" key="1">
    <source>
        <dbReference type="SAM" id="MobiDB-lite"/>
    </source>
</evidence>
<organism evidence="3 4">
    <name type="scientific">Corticicoccus populi</name>
    <dbReference type="NCBI Taxonomy" id="1812821"/>
    <lineage>
        <taxon>Bacteria</taxon>
        <taxon>Bacillati</taxon>
        <taxon>Bacillota</taxon>
        <taxon>Bacilli</taxon>
        <taxon>Bacillales</taxon>
        <taxon>Staphylococcaceae</taxon>
        <taxon>Corticicoccus</taxon>
    </lineage>
</organism>
<dbReference type="EMBL" id="JBHUOQ010000001">
    <property type="protein sequence ID" value="MFD2828974.1"/>
    <property type="molecule type" value="Genomic_DNA"/>
</dbReference>
<proteinExistence type="predicted"/>
<evidence type="ECO:0000256" key="2">
    <source>
        <dbReference type="SAM" id="Phobius"/>
    </source>
</evidence>
<feature type="compositionally biased region" description="Basic and acidic residues" evidence="1">
    <location>
        <begin position="218"/>
        <end position="229"/>
    </location>
</feature>
<keyword evidence="2" id="KW-1133">Transmembrane helix</keyword>
<name>A0ABW5WUF9_9STAP</name>
<keyword evidence="4" id="KW-1185">Reference proteome</keyword>
<feature type="transmembrane region" description="Helical" evidence="2">
    <location>
        <begin position="7"/>
        <end position="25"/>
    </location>
</feature>
<sequence length="267" mass="30121">MRTNIKVLILGGVLILSVCITYIVISMQGDKDRMDFPFTADNGVSSTYHVFASHVDRSRAVGVLFWFHGDGAYEYYHPDDEAYIGGEEGILSAAEKHNMILIVPKTPDDVSETWWEDWEVNPEYAESLYKEILHKYQIDDSNVWQTGFSGGAQFTSYHFMPWVLENTDVTGGGAIMFGGGGPPEEYEDHVDQPDKIDEYVVRWAAGEADTAENSEENFDGRKEAEDGERWYSKQGFDTDIELIPGRSHLLDGLYSSYIDRIISEAGK</sequence>
<accession>A0ABW5WUF9</accession>